<evidence type="ECO:0000256" key="2">
    <source>
        <dbReference type="ARBA" id="ARBA00022942"/>
    </source>
</evidence>
<feature type="domain" description="PCI" evidence="5">
    <location>
        <begin position="102"/>
        <end position="280"/>
    </location>
</feature>
<reference evidence="7" key="1">
    <citation type="submission" date="2015-09" db="EMBL/GenBank/DDBJ databases">
        <authorList>
            <consortium name="Pathogen Informatics"/>
        </authorList>
    </citation>
    <scope>NUCLEOTIDE SEQUENCE [LARGE SCALE GENOMIC DNA]</scope>
    <source>
        <strain evidence="7">Lake Konstanz</strain>
    </source>
</reference>
<evidence type="ECO:0000313" key="6">
    <source>
        <dbReference type="EMBL" id="CUG91911.1"/>
    </source>
</evidence>
<evidence type="ECO:0000256" key="4">
    <source>
        <dbReference type="SAM" id="MobiDB-lite"/>
    </source>
</evidence>
<dbReference type="InterPro" id="IPR050756">
    <property type="entry name" value="CSN3"/>
</dbReference>
<sequence length="352" mass="40127">MRLFPPPFSFLSQYFFLVRSMTTTTPSKPAPLQLQGPTGGEQQDRLLDLFRSLTVRHDELGQEIVLNEILALMVNSAQFESAERIIANCVVHQPYRSTNQAARFFYFVGLVRAMRLNYVEANSCLQQALRKAPERAIGFRIAATKLSLVVQLLLGEIPPRSEFLQPHMKEALNPYLQLTSCVRFGNLGRFMSIVQQYRDTFEHDRAYSLIVRVRQHVIKTGLRRICQSYSRISLQDVCVKLVLENPEDAEYIVAKAIRDGVIDAHIDHKSGHVISSEMLDVYGTIEPLQALQRRTDFLNQTHNEAKRAMRYAQSVDPDVEEKRKKAEAEDREELARALEDGADGDVDFSEGI</sequence>
<dbReference type="GO" id="GO:0030234">
    <property type="term" value="F:enzyme regulator activity"/>
    <property type="evidence" value="ECO:0007669"/>
    <property type="project" value="InterPro"/>
</dbReference>
<dbReference type="InterPro" id="IPR057985">
    <property type="entry name" value="TPR_PSMD3_N"/>
</dbReference>
<accession>A0A0S4JNS0</accession>
<protein>
    <recommendedName>
        <fullName evidence="3">26S proteasome regulatory subunit RPN3</fullName>
    </recommendedName>
</protein>
<dbReference type="SUPFAM" id="SSF46785">
    <property type="entry name" value="Winged helix' DNA-binding domain"/>
    <property type="match status" value="1"/>
</dbReference>
<dbReference type="Gene3D" id="1.25.40.570">
    <property type="match status" value="1"/>
</dbReference>
<comment type="similarity">
    <text evidence="1">Belongs to the proteasome subunit S3 family.</text>
</comment>
<dbReference type="FunFam" id="1.25.40.570:FF:000009">
    <property type="entry name" value="26S proteasome non-ATPase regulatory subunit 3"/>
    <property type="match status" value="1"/>
</dbReference>
<evidence type="ECO:0000256" key="1">
    <source>
        <dbReference type="ARBA" id="ARBA00007912"/>
    </source>
</evidence>
<dbReference type="GO" id="GO:0006511">
    <property type="term" value="P:ubiquitin-dependent protein catabolic process"/>
    <property type="evidence" value="ECO:0007669"/>
    <property type="project" value="TreeGrafter"/>
</dbReference>
<dbReference type="SMART" id="SM00753">
    <property type="entry name" value="PAM"/>
    <property type="match status" value="1"/>
</dbReference>
<dbReference type="InterPro" id="IPR000717">
    <property type="entry name" value="PCI_dom"/>
</dbReference>
<dbReference type="PROSITE" id="PS50250">
    <property type="entry name" value="PCI"/>
    <property type="match status" value="1"/>
</dbReference>
<dbReference type="EMBL" id="CYKH01001980">
    <property type="protein sequence ID" value="CUG91911.1"/>
    <property type="molecule type" value="Genomic_DNA"/>
</dbReference>
<dbReference type="Pfam" id="PF25573">
    <property type="entry name" value="TPR_PSMD3_N"/>
    <property type="match status" value="1"/>
</dbReference>
<dbReference type="Proteomes" id="UP000051952">
    <property type="component" value="Unassembled WGS sequence"/>
</dbReference>
<feature type="region of interest" description="Disordered" evidence="4">
    <location>
        <begin position="311"/>
        <end position="352"/>
    </location>
</feature>
<evidence type="ECO:0000313" key="7">
    <source>
        <dbReference type="Proteomes" id="UP000051952"/>
    </source>
</evidence>
<name>A0A0S4JNS0_BODSA</name>
<gene>
    <name evidence="6" type="ORF">BSAL_34730</name>
</gene>
<dbReference type="Pfam" id="PF08375">
    <property type="entry name" value="Rpn3_C"/>
    <property type="match status" value="1"/>
</dbReference>
<dbReference type="OMA" id="ILRVHQH"/>
<dbReference type="PANTHER" id="PTHR10758">
    <property type="entry name" value="26S PROTEASOME NON-ATPASE REGULATORY SUBUNIT 3/COP9 SIGNALOSOME COMPLEX SUBUNIT 3"/>
    <property type="match status" value="1"/>
</dbReference>
<dbReference type="Pfam" id="PF01399">
    <property type="entry name" value="PCI"/>
    <property type="match status" value="1"/>
</dbReference>
<organism evidence="6 7">
    <name type="scientific">Bodo saltans</name>
    <name type="common">Flagellated protozoan</name>
    <dbReference type="NCBI Taxonomy" id="75058"/>
    <lineage>
        <taxon>Eukaryota</taxon>
        <taxon>Discoba</taxon>
        <taxon>Euglenozoa</taxon>
        <taxon>Kinetoplastea</taxon>
        <taxon>Metakinetoplastina</taxon>
        <taxon>Eubodonida</taxon>
        <taxon>Bodonidae</taxon>
        <taxon>Bodo</taxon>
    </lineage>
</organism>
<dbReference type="PANTHER" id="PTHR10758:SF2">
    <property type="entry name" value="26S PROTEASOME NON-ATPASE REGULATORY SUBUNIT 3"/>
    <property type="match status" value="1"/>
</dbReference>
<proteinExistence type="inferred from homology"/>
<feature type="compositionally biased region" description="Basic and acidic residues" evidence="4">
    <location>
        <begin position="320"/>
        <end position="339"/>
    </location>
</feature>
<feature type="compositionally biased region" description="Acidic residues" evidence="4">
    <location>
        <begin position="340"/>
        <end position="352"/>
    </location>
</feature>
<keyword evidence="2 6" id="KW-0647">Proteasome</keyword>
<dbReference type="GO" id="GO:0008541">
    <property type="term" value="C:proteasome regulatory particle, lid subcomplex"/>
    <property type="evidence" value="ECO:0007669"/>
    <property type="project" value="TreeGrafter"/>
</dbReference>
<dbReference type="InterPro" id="IPR036390">
    <property type="entry name" value="WH_DNA-bd_sf"/>
</dbReference>
<dbReference type="VEuPathDB" id="TriTrypDB:BSAL_34730"/>
<keyword evidence="7" id="KW-1185">Reference proteome</keyword>
<dbReference type="OrthoDB" id="1713558at2759"/>
<dbReference type="SMART" id="SM00088">
    <property type="entry name" value="PINT"/>
    <property type="match status" value="1"/>
</dbReference>
<dbReference type="AlphaFoldDB" id="A0A0S4JNS0"/>
<dbReference type="InterPro" id="IPR013586">
    <property type="entry name" value="PSMD3_C"/>
</dbReference>
<evidence type="ECO:0000256" key="3">
    <source>
        <dbReference type="ARBA" id="ARBA00075103"/>
    </source>
</evidence>
<evidence type="ECO:0000259" key="5">
    <source>
        <dbReference type="PROSITE" id="PS50250"/>
    </source>
</evidence>
<dbReference type="GO" id="GO:0042176">
    <property type="term" value="P:regulation of protein catabolic process"/>
    <property type="evidence" value="ECO:0007669"/>
    <property type="project" value="InterPro"/>
</dbReference>